<comment type="pathway">
    <text evidence="10">Carbohydrate degradation; glycolysis; pyruvate from D-glyceraldehyde 3-phosphate: step 2/5.</text>
</comment>
<keyword evidence="6" id="KW-0547">Nucleotide-binding</keyword>
<evidence type="ECO:0000256" key="4">
    <source>
        <dbReference type="ARBA" id="ARBA00013061"/>
    </source>
</evidence>
<evidence type="ECO:0000256" key="9">
    <source>
        <dbReference type="ARBA" id="ARBA00022842"/>
    </source>
</evidence>
<keyword evidence="5 10" id="KW-0808">Transferase</keyword>
<dbReference type="GO" id="GO:0043531">
    <property type="term" value="F:ADP binding"/>
    <property type="evidence" value="ECO:0007669"/>
    <property type="project" value="TreeGrafter"/>
</dbReference>
<dbReference type="PANTHER" id="PTHR11406:SF23">
    <property type="entry name" value="PHOSPHOGLYCERATE KINASE 1, CHLOROPLASTIC-RELATED"/>
    <property type="match status" value="1"/>
</dbReference>
<keyword evidence="9" id="KW-0460">Magnesium</keyword>
<dbReference type="STRING" id="6526.A0A2C9LZS5"/>
<dbReference type="EnsemblMetazoa" id="BGLB036879-RA">
    <property type="protein sequence ID" value="BGLB036879-PA"/>
    <property type="gene ID" value="BGLB036879"/>
</dbReference>
<name>A0A2C9LZS5_BIOGL</name>
<evidence type="ECO:0000256" key="5">
    <source>
        <dbReference type="ARBA" id="ARBA00022679"/>
    </source>
</evidence>
<dbReference type="AlphaFoldDB" id="A0A2C9LZS5"/>
<comment type="similarity">
    <text evidence="3 10">Belongs to the phosphoglycerate kinase family.</text>
</comment>
<sequence length="325" mass="35746">MPLNDNGDVIDGARIDECIDTIKFLLLKNTKIVIISHFQRPGGKVDASMSLLRVKGFVEKKINKEVYFIDNINTAKQEVSLLSFGSIAMLENLRFFPEEELNDDEFAKKLASIGEVYVNDAFSCSHRKHASVHAITKFINSYAGLHLAKEVNALEKLFSVNNKKTNSINALCPDKENVIKSSVKMAIVGGKKISGKIDFINSMLGEMNCIMIGGAMANTFLAASGCDVGGSFFELDMIDMANDIMSNAKDKKTKIVLPIDFVGLSTNNAIETRSIDDSLKDFKIFDIGPKSIVNFAKKIYLANSIFWNGPLGLCEKVDFCIGTVS</sequence>
<dbReference type="Gene3D" id="3.40.50.1260">
    <property type="entry name" value="Phosphoglycerate kinase, N-terminal domain"/>
    <property type="match status" value="2"/>
</dbReference>
<dbReference type="GO" id="GO:0004618">
    <property type="term" value="F:phosphoglycerate kinase activity"/>
    <property type="evidence" value="ECO:0007669"/>
    <property type="project" value="UniProtKB-EC"/>
</dbReference>
<evidence type="ECO:0000256" key="1">
    <source>
        <dbReference type="ARBA" id="ARBA00000642"/>
    </source>
</evidence>
<reference evidence="12" key="1">
    <citation type="submission" date="2020-05" db="UniProtKB">
        <authorList>
            <consortium name="EnsemblMetazoa"/>
        </authorList>
    </citation>
    <scope>IDENTIFICATION</scope>
    <source>
        <strain evidence="12">BB02</strain>
    </source>
</reference>
<dbReference type="UniPathway" id="UPA00109">
    <property type="reaction ID" value="UER00185"/>
</dbReference>
<dbReference type="InterPro" id="IPR001576">
    <property type="entry name" value="Phosphoglycerate_kinase"/>
</dbReference>
<evidence type="ECO:0000256" key="6">
    <source>
        <dbReference type="ARBA" id="ARBA00022741"/>
    </source>
</evidence>
<dbReference type="VEuPathDB" id="VectorBase:BGLAX_031956"/>
<keyword evidence="7 10" id="KW-0418">Kinase</keyword>
<keyword evidence="8" id="KW-0067">ATP-binding</keyword>
<protein>
    <recommendedName>
        <fullName evidence="4 10">Phosphoglycerate kinase</fullName>
        <ecNumber evidence="4 10">2.7.2.3</ecNumber>
    </recommendedName>
</protein>
<dbReference type="PRINTS" id="PR00477">
    <property type="entry name" value="PHGLYCKINASE"/>
</dbReference>
<evidence type="ECO:0000256" key="10">
    <source>
        <dbReference type="RuleBase" id="RU000532"/>
    </source>
</evidence>
<dbReference type="VEuPathDB" id="VectorBase:BGLB036879"/>
<evidence type="ECO:0000256" key="7">
    <source>
        <dbReference type="ARBA" id="ARBA00022777"/>
    </source>
</evidence>
<dbReference type="GO" id="GO:0005829">
    <property type="term" value="C:cytosol"/>
    <property type="evidence" value="ECO:0007669"/>
    <property type="project" value="TreeGrafter"/>
</dbReference>
<comment type="cofactor">
    <cofactor evidence="2">
        <name>Mg(2+)</name>
        <dbReference type="ChEBI" id="CHEBI:18420"/>
    </cofactor>
</comment>
<comment type="catalytic activity">
    <reaction evidence="1 10">
        <text>(2R)-3-phosphoglycerate + ATP = (2R)-3-phospho-glyceroyl phosphate + ADP</text>
        <dbReference type="Rhea" id="RHEA:14801"/>
        <dbReference type="ChEBI" id="CHEBI:30616"/>
        <dbReference type="ChEBI" id="CHEBI:57604"/>
        <dbReference type="ChEBI" id="CHEBI:58272"/>
        <dbReference type="ChEBI" id="CHEBI:456216"/>
        <dbReference type="EC" id="2.7.2.3"/>
    </reaction>
</comment>
<accession>A0A2C9LZS5</accession>
<evidence type="ECO:0000313" key="12">
    <source>
        <dbReference type="EnsemblMetazoa" id="BGLB036879-PA"/>
    </source>
</evidence>
<dbReference type="SUPFAM" id="SSF53748">
    <property type="entry name" value="Phosphoglycerate kinase"/>
    <property type="match status" value="1"/>
</dbReference>
<evidence type="ECO:0000313" key="13">
    <source>
        <dbReference type="Proteomes" id="UP000076420"/>
    </source>
</evidence>
<evidence type="ECO:0000256" key="11">
    <source>
        <dbReference type="RuleBase" id="RU000696"/>
    </source>
</evidence>
<dbReference type="GO" id="GO:0006096">
    <property type="term" value="P:glycolytic process"/>
    <property type="evidence" value="ECO:0007669"/>
    <property type="project" value="UniProtKB-UniPathway"/>
</dbReference>
<dbReference type="EC" id="2.7.2.3" evidence="4 10"/>
<dbReference type="KEGG" id="bgt:106076092"/>
<dbReference type="PANTHER" id="PTHR11406">
    <property type="entry name" value="PHOSPHOGLYCERATE KINASE"/>
    <property type="match status" value="1"/>
</dbReference>
<dbReference type="Pfam" id="PF00162">
    <property type="entry name" value="PGK"/>
    <property type="match status" value="2"/>
</dbReference>
<gene>
    <name evidence="12" type="primary">106076092</name>
</gene>
<evidence type="ECO:0000256" key="8">
    <source>
        <dbReference type="ARBA" id="ARBA00022840"/>
    </source>
</evidence>
<organism evidence="12 13">
    <name type="scientific">Biomphalaria glabrata</name>
    <name type="common">Bloodfluke planorb</name>
    <name type="synonym">Freshwater snail</name>
    <dbReference type="NCBI Taxonomy" id="6526"/>
    <lineage>
        <taxon>Eukaryota</taxon>
        <taxon>Metazoa</taxon>
        <taxon>Spiralia</taxon>
        <taxon>Lophotrochozoa</taxon>
        <taxon>Mollusca</taxon>
        <taxon>Gastropoda</taxon>
        <taxon>Heterobranchia</taxon>
        <taxon>Euthyneura</taxon>
        <taxon>Panpulmonata</taxon>
        <taxon>Hygrophila</taxon>
        <taxon>Lymnaeoidea</taxon>
        <taxon>Planorbidae</taxon>
        <taxon>Biomphalaria</taxon>
    </lineage>
</organism>
<dbReference type="GO" id="GO:0006094">
    <property type="term" value="P:gluconeogenesis"/>
    <property type="evidence" value="ECO:0007669"/>
    <property type="project" value="TreeGrafter"/>
</dbReference>
<comment type="subunit">
    <text evidence="11">Monomer.</text>
</comment>
<dbReference type="Proteomes" id="UP000076420">
    <property type="component" value="Unassembled WGS sequence"/>
</dbReference>
<proteinExistence type="inferred from homology"/>
<dbReference type="InterPro" id="IPR036043">
    <property type="entry name" value="Phosphoglycerate_kinase_sf"/>
</dbReference>
<evidence type="ECO:0000256" key="2">
    <source>
        <dbReference type="ARBA" id="ARBA00001946"/>
    </source>
</evidence>
<evidence type="ECO:0000256" key="3">
    <source>
        <dbReference type="ARBA" id="ARBA00008982"/>
    </source>
</evidence>
<dbReference type="InterPro" id="IPR015824">
    <property type="entry name" value="Phosphoglycerate_kinase_N"/>
</dbReference>
<dbReference type="GO" id="GO:0005524">
    <property type="term" value="F:ATP binding"/>
    <property type="evidence" value="ECO:0007669"/>
    <property type="project" value="UniProtKB-KW"/>
</dbReference>